<evidence type="ECO:0000256" key="5">
    <source>
        <dbReference type="ARBA" id="ARBA00022989"/>
    </source>
</evidence>
<dbReference type="AlphaFoldDB" id="A0A5D4FU86"/>
<reference evidence="9 10" key="1">
    <citation type="submission" date="2019-08" db="EMBL/GenBank/DDBJ databases">
        <title>Draft genome of C. urealyticum strain VH4248.</title>
        <authorList>
            <person name="Navas J."/>
        </authorList>
    </citation>
    <scope>NUCLEOTIDE SEQUENCE [LARGE SCALE GENOMIC DNA]</scope>
    <source>
        <strain evidence="9 10">VH4248</strain>
    </source>
</reference>
<feature type="transmembrane region" description="Helical" evidence="8">
    <location>
        <begin position="27"/>
        <end position="49"/>
    </location>
</feature>
<evidence type="ECO:0000256" key="6">
    <source>
        <dbReference type="ARBA" id="ARBA00023136"/>
    </source>
</evidence>
<keyword evidence="5 8" id="KW-1133">Transmembrane helix</keyword>
<name>A0A5D4FU86_9CORY</name>
<accession>A0A5D4FU86</accession>
<evidence type="ECO:0000313" key="10">
    <source>
        <dbReference type="Proteomes" id="UP000324726"/>
    </source>
</evidence>
<feature type="transmembrane region" description="Helical" evidence="8">
    <location>
        <begin position="70"/>
        <end position="92"/>
    </location>
</feature>
<protein>
    <submittedName>
        <fullName evidence="9">Cation:proton antiporter subunit C</fullName>
    </submittedName>
</protein>
<feature type="region of interest" description="Disordered" evidence="7">
    <location>
        <begin position="115"/>
        <end position="171"/>
    </location>
</feature>
<dbReference type="PANTHER" id="PTHR34583">
    <property type="entry name" value="ANTIPORTER SUBUNIT MNHC2-RELATED"/>
    <property type="match status" value="1"/>
</dbReference>
<dbReference type="EMBL" id="VSZI01000001">
    <property type="protein sequence ID" value="TYR19583.1"/>
    <property type="molecule type" value="Genomic_DNA"/>
</dbReference>
<keyword evidence="3" id="KW-1003">Cell membrane</keyword>
<evidence type="ECO:0000313" key="9">
    <source>
        <dbReference type="EMBL" id="TYR19583.1"/>
    </source>
</evidence>
<evidence type="ECO:0000256" key="2">
    <source>
        <dbReference type="ARBA" id="ARBA00010388"/>
    </source>
</evidence>
<evidence type="ECO:0000256" key="7">
    <source>
        <dbReference type="SAM" id="MobiDB-lite"/>
    </source>
</evidence>
<comment type="subcellular location">
    <subcellularLocation>
        <location evidence="1">Cell membrane</location>
        <topology evidence="1">Multi-pass membrane protein</topology>
    </subcellularLocation>
</comment>
<evidence type="ECO:0000256" key="4">
    <source>
        <dbReference type="ARBA" id="ARBA00022692"/>
    </source>
</evidence>
<evidence type="ECO:0000256" key="8">
    <source>
        <dbReference type="SAM" id="Phobius"/>
    </source>
</evidence>
<dbReference type="NCBIfam" id="NF005622">
    <property type="entry name" value="PRK07375.2-1"/>
    <property type="match status" value="1"/>
</dbReference>
<keyword evidence="6 8" id="KW-0472">Membrane</keyword>
<dbReference type="InterPro" id="IPR039428">
    <property type="entry name" value="NUOK/Mnh_C1-like"/>
</dbReference>
<dbReference type="PANTHER" id="PTHR34583:SF2">
    <property type="entry name" value="ANTIPORTER SUBUNIT MNHC2-RELATED"/>
    <property type="match status" value="1"/>
</dbReference>
<gene>
    <name evidence="9" type="ORF">FYJ87_00725</name>
</gene>
<dbReference type="InterPro" id="IPR050601">
    <property type="entry name" value="CPA3_antiporter_subunitC"/>
</dbReference>
<dbReference type="Gene3D" id="1.10.287.3510">
    <property type="match status" value="1"/>
</dbReference>
<comment type="similarity">
    <text evidence="2">Belongs to the CPA3 antiporters (TC 2.A.63) subunit C family.</text>
</comment>
<comment type="caution">
    <text evidence="9">The sequence shown here is derived from an EMBL/GenBank/DDBJ whole genome shotgun (WGS) entry which is preliminary data.</text>
</comment>
<feature type="compositionally biased region" description="Low complexity" evidence="7">
    <location>
        <begin position="128"/>
        <end position="147"/>
    </location>
</feature>
<dbReference type="GO" id="GO:0005886">
    <property type="term" value="C:plasma membrane"/>
    <property type="evidence" value="ECO:0007669"/>
    <property type="project" value="UniProtKB-SubCell"/>
</dbReference>
<dbReference type="RefSeq" id="WP_148811341.1">
    <property type="nucleotide sequence ID" value="NZ_VSZI01000001.1"/>
</dbReference>
<dbReference type="Pfam" id="PF00420">
    <property type="entry name" value="Oxidored_q2"/>
    <property type="match status" value="1"/>
</dbReference>
<feature type="compositionally biased region" description="Gly residues" evidence="7">
    <location>
        <begin position="148"/>
        <end position="160"/>
    </location>
</feature>
<evidence type="ECO:0000256" key="1">
    <source>
        <dbReference type="ARBA" id="ARBA00004651"/>
    </source>
</evidence>
<dbReference type="Proteomes" id="UP000324726">
    <property type="component" value="Unassembled WGS sequence"/>
</dbReference>
<proteinExistence type="inferred from homology"/>
<evidence type="ECO:0000256" key="3">
    <source>
        <dbReference type="ARBA" id="ARBA00022475"/>
    </source>
</evidence>
<keyword evidence="4 8" id="KW-0812">Transmembrane</keyword>
<sequence>MILAAIIAILVGGGVYLILQRGMLRQILGLSLISHGVNLMILGAGVPVWRSEPLMNRTSAAEAGDPLPQAFVLTAIVISMAATAVMLALAAVGRDDDTASAEDPERAARTFRGLSTLSRHTDTEQVAKDAQAAAAKHTAQEDTLGAPYGKGGPHGAGSGAGNSKNNGKEER</sequence>
<organism evidence="9 10">
    <name type="scientific">Corynebacterium urealyticum</name>
    <dbReference type="NCBI Taxonomy" id="43771"/>
    <lineage>
        <taxon>Bacteria</taxon>
        <taxon>Bacillati</taxon>
        <taxon>Actinomycetota</taxon>
        <taxon>Actinomycetes</taxon>
        <taxon>Mycobacteriales</taxon>
        <taxon>Corynebacteriaceae</taxon>
        <taxon>Corynebacterium</taxon>
    </lineage>
</organism>